<dbReference type="Proteomes" id="UP000724672">
    <property type="component" value="Unassembled WGS sequence"/>
</dbReference>
<dbReference type="Pfam" id="PF21835">
    <property type="entry name" value="YIEGIA_cap"/>
    <property type="match status" value="1"/>
</dbReference>
<protein>
    <submittedName>
        <fullName evidence="1">Uncharacterized protein</fullName>
    </submittedName>
</protein>
<dbReference type="RefSeq" id="WP_203367626.1">
    <property type="nucleotide sequence ID" value="NZ_WSFT01000053.1"/>
</dbReference>
<sequence>MDIGIKEAILAIITTNKDVVQGGSVPVFYANDKEEMEQIALKVAKVTLGMIHDLENDCFVVVRH</sequence>
<dbReference type="EMBL" id="WSFT01000053">
    <property type="protein sequence ID" value="MBS4539706.1"/>
    <property type="molecule type" value="Genomic_DNA"/>
</dbReference>
<dbReference type="InterPro" id="IPR054055">
    <property type="entry name" value="YpzH"/>
</dbReference>
<evidence type="ECO:0000313" key="2">
    <source>
        <dbReference type="Proteomes" id="UP000724672"/>
    </source>
</evidence>
<evidence type="ECO:0000313" key="1">
    <source>
        <dbReference type="EMBL" id="MBS4539706.1"/>
    </source>
</evidence>
<organism evidence="1 2">
    <name type="scientific">Anaeromonas frigoriresistens</name>
    <dbReference type="NCBI Taxonomy" id="2683708"/>
    <lineage>
        <taxon>Bacteria</taxon>
        <taxon>Bacillati</taxon>
        <taxon>Bacillota</taxon>
        <taxon>Tissierellia</taxon>
        <taxon>Tissierellales</taxon>
        <taxon>Thermohalobacteraceae</taxon>
        <taxon>Anaeromonas</taxon>
    </lineage>
</organism>
<comment type="caution">
    <text evidence="1">The sequence shown here is derived from an EMBL/GenBank/DDBJ whole genome shotgun (WGS) entry which is preliminary data.</text>
</comment>
<keyword evidence="2" id="KW-1185">Reference proteome</keyword>
<name>A0A942Z7M1_9FIRM</name>
<gene>
    <name evidence="1" type="ORF">GOQ27_14625</name>
</gene>
<dbReference type="AlphaFoldDB" id="A0A942Z7M1"/>
<accession>A0A942Z7M1</accession>
<reference evidence="1" key="1">
    <citation type="submission" date="2019-12" db="EMBL/GenBank/DDBJ databases">
        <title>Clostridiaceae gen. nov. sp. nov., isolated from sediment in Xinjiang, China.</title>
        <authorList>
            <person name="Zhang R."/>
        </authorList>
    </citation>
    <scope>NUCLEOTIDE SEQUENCE</scope>
    <source>
        <strain evidence="1">D2Q-11</strain>
    </source>
</reference>
<proteinExistence type="predicted"/>